<gene>
    <name evidence="1" type="ORF">SAMN04488055_3319</name>
</gene>
<name>A0A1N6HDF3_9BACT</name>
<keyword evidence="2" id="KW-1185">Reference proteome</keyword>
<evidence type="ECO:0000313" key="2">
    <source>
        <dbReference type="Proteomes" id="UP000185003"/>
    </source>
</evidence>
<organism evidence="1 2">
    <name type="scientific">Chitinophaga niabensis</name>
    <dbReference type="NCBI Taxonomy" id="536979"/>
    <lineage>
        <taxon>Bacteria</taxon>
        <taxon>Pseudomonadati</taxon>
        <taxon>Bacteroidota</taxon>
        <taxon>Chitinophagia</taxon>
        <taxon>Chitinophagales</taxon>
        <taxon>Chitinophagaceae</taxon>
        <taxon>Chitinophaga</taxon>
    </lineage>
</organism>
<protein>
    <submittedName>
        <fullName evidence="1">Uncharacterized protein</fullName>
    </submittedName>
</protein>
<accession>A0A1N6HDF3</accession>
<dbReference type="Proteomes" id="UP000185003">
    <property type="component" value="Unassembled WGS sequence"/>
</dbReference>
<reference evidence="1 2" key="1">
    <citation type="submission" date="2016-11" db="EMBL/GenBank/DDBJ databases">
        <authorList>
            <person name="Jaros S."/>
            <person name="Januszkiewicz K."/>
            <person name="Wedrychowicz H."/>
        </authorList>
    </citation>
    <scope>NUCLEOTIDE SEQUENCE [LARGE SCALE GENOMIC DNA]</scope>
    <source>
        <strain evidence="1 2">DSM 24787</strain>
    </source>
</reference>
<dbReference type="EMBL" id="FSRA01000001">
    <property type="protein sequence ID" value="SIO17871.1"/>
    <property type="molecule type" value="Genomic_DNA"/>
</dbReference>
<dbReference type="STRING" id="536979.SAMN04488055_3319"/>
<proteinExistence type="predicted"/>
<dbReference type="AlphaFoldDB" id="A0A1N6HDF3"/>
<evidence type="ECO:0000313" key="1">
    <source>
        <dbReference type="EMBL" id="SIO17871.1"/>
    </source>
</evidence>
<sequence length="107" mass="12063">MLQTFSKGLVLAEFMMNRDYIAKVLCINKAKPQLACHGQCQLMKQMEKETKKEQNGNALKDKYEVVFAVINTSFHLTPSIAVKELFTAYNGGAHRDPLHAVFHPPQA</sequence>
<dbReference type="RefSeq" id="WP_074240284.1">
    <property type="nucleotide sequence ID" value="NZ_FSRA01000001.1"/>
</dbReference>
<dbReference type="OrthoDB" id="980645at2"/>